<dbReference type="RefSeq" id="WP_268111183.1">
    <property type="nucleotide sequence ID" value="NZ_JAPPUX010000002.1"/>
</dbReference>
<accession>A0ABT4CBJ3</accession>
<dbReference type="EMBL" id="JAPPUX010000002">
    <property type="protein sequence ID" value="MCY4726334.1"/>
    <property type="molecule type" value="Genomic_DNA"/>
</dbReference>
<dbReference type="PANTHER" id="PTHR42951">
    <property type="entry name" value="METALLO-BETA-LACTAMASE DOMAIN-CONTAINING"/>
    <property type="match status" value="1"/>
</dbReference>
<dbReference type="CDD" id="cd16282">
    <property type="entry name" value="metallo-hydrolase-like_MBL-fold"/>
    <property type="match status" value="1"/>
</dbReference>
<dbReference type="InterPro" id="IPR050855">
    <property type="entry name" value="NDM-1-like"/>
</dbReference>
<protein>
    <submittedName>
        <fullName evidence="2">MBL fold metallo-hydrolase</fullName>
    </submittedName>
</protein>
<comment type="caution">
    <text evidence="2">The sequence shown here is derived from an EMBL/GenBank/DDBJ whole genome shotgun (WGS) entry which is preliminary data.</text>
</comment>
<dbReference type="SUPFAM" id="SSF56281">
    <property type="entry name" value="Metallo-hydrolase/oxidoreductase"/>
    <property type="match status" value="1"/>
</dbReference>
<organism evidence="2 3">
    <name type="scientific">Nocardioides pini</name>
    <dbReference type="NCBI Taxonomy" id="2975053"/>
    <lineage>
        <taxon>Bacteria</taxon>
        <taxon>Bacillati</taxon>
        <taxon>Actinomycetota</taxon>
        <taxon>Actinomycetes</taxon>
        <taxon>Propionibacteriales</taxon>
        <taxon>Nocardioidaceae</taxon>
        <taxon>Nocardioides</taxon>
    </lineage>
</organism>
<dbReference type="PANTHER" id="PTHR42951:SF4">
    <property type="entry name" value="ACYL-COENZYME A THIOESTERASE MBLAC2"/>
    <property type="match status" value="1"/>
</dbReference>
<keyword evidence="3" id="KW-1185">Reference proteome</keyword>
<evidence type="ECO:0000259" key="1">
    <source>
        <dbReference type="SMART" id="SM00849"/>
    </source>
</evidence>
<evidence type="ECO:0000313" key="3">
    <source>
        <dbReference type="Proteomes" id="UP001074726"/>
    </source>
</evidence>
<gene>
    <name evidence="2" type="ORF">NYO98_08590</name>
</gene>
<name>A0ABT4CBJ3_9ACTN</name>
<proteinExistence type="predicted"/>
<dbReference type="Proteomes" id="UP001074726">
    <property type="component" value="Unassembled WGS sequence"/>
</dbReference>
<feature type="domain" description="Metallo-beta-lactamase" evidence="1">
    <location>
        <begin position="16"/>
        <end position="210"/>
    </location>
</feature>
<dbReference type="Gene3D" id="3.60.15.10">
    <property type="entry name" value="Ribonuclease Z/Hydroxyacylglutathione hydrolase-like"/>
    <property type="match status" value="1"/>
</dbReference>
<dbReference type="InterPro" id="IPR036866">
    <property type="entry name" value="RibonucZ/Hydroxyglut_hydro"/>
</dbReference>
<dbReference type="SMART" id="SM00849">
    <property type="entry name" value="Lactamase_B"/>
    <property type="match status" value="1"/>
</dbReference>
<evidence type="ECO:0000313" key="2">
    <source>
        <dbReference type="EMBL" id="MCY4726334.1"/>
    </source>
</evidence>
<dbReference type="InterPro" id="IPR001279">
    <property type="entry name" value="Metallo-B-lactamas"/>
</dbReference>
<sequence length="287" mass="31943">MQKVTSNVWTDTTLRGCNPSMVLTDDGVVVVDTPQLPTKAVAMRDEAEGHGPIRYVINTEHHVDHIFGNYYFRGAGDIVHHQGVADNFMEVTPSLDSFDYAYEAVPTDDPDGKAIFPDRDTYFADPGRATITFTGDLTLTVGDHTFELLHTPGHTPGQIAVHVPQERVVFTGDTIFSECQTWLMGSNVTEWLAALDRIGKLDVDWVVPGHGEVVTPQYLARQRTNLLDWVTAVTDAVAKGWTREETVERVNFAERYPVDVGQGYMMKHIQTLNAGSLWDKITQARPA</sequence>
<dbReference type="Pfam" id="PF00753">
    <property type="entry name" value="Lactamase_B"/>
    <property type="match status" value="1"/>
</dbReference>
<reference evidence="2" key="1">
    <citation type="submission" date="2022-08" db="EMBL/GenBank/DDBJ databases">
        <title>Genome sequencing of Nocardioides sp. STR2.</title>
        <authorList>
            <person name="So Y."/>
        </authorList>
    </citation>
    <scope>NUCLEOTIDE SEQUENCE</scope>
    <source>
        <strain evidence="2">STR2</strain>
    </source>
</reference>